<feature type="compositionally biased region" description="Polar residues" evidence="3">
    <location>
        <begin position="7"/>
        <end position="19"/>
    </location>
</feature>
<dbReference type="GO" id="GO:0003824">
    <property type="term" value="F:catalytic activity"/>
    <property type="evidence" value="ECO:0007669"/>
    <property type="project" value="InterPro"/>
</dbReference>
<accession>A0AAQ4EAE0</accession>
<dbReference type="SUPFAM" id="SSF48150">
    <property type="entry name" value="DNA-glycosylase"/>
    <property type="match status" value="1"/>
</dbReference>
<evidence type="ECO:0000256" key="3">
    <source>
        <dbReference type="SAM" id="MobiDB-lite"/>
    </source>
</evidence>
<evidence type="ECO:0000313" key="5">
    <source>
        <dbReference type="EMBL" id="KAK8771709.1"/>
    </source>
</evidence>
<dbReference type="PANTHER" id="PTHR15074">
    <property type="entry name" value="METHYL-CPG-BINDING PROTEIN"/>
    <property type="match status" value="1"/>
</dbReference>
<dbReference type="GO" id="GO:0003677">
    <property type="term" value="F:DNA binding"/>
    <property type="evidence" value="ECO:0007669"/>
    <property type="project" value="InterPro"/>
</dbReference>
<feature type="region of interest" description="Disordered" evidence="3">
    <location>
        <begin position="1"/>
        <end position="62"/>
    </location>
</feature>
<dbReference type="InterPro" id="IPR045138">
    <property type="entry name" value="MeCP2/MBD4"/>
</dbReference>
<dbReference type="FunFam" id="1.10.340.30:FF:000007">
    <property type="entry name" value="Methyl-CpG-binding domain protein 4"/>
    <property type="match status" value="1"/>
</dbReference>
<dbReference type="Pfam" id="PF00730">
    <property type="entry name" value="HhH-GPD"/>
    <property type="match status" value="1"/>
</dbReference>
<dbReference type="AlphaFoldDB" id="A0AAQ4EAE0"/>
<dbReference type="PANTHER" id="PTHR15074:SF0">
    <property type="entry name" value="METHYL-CPG-BINDING DOMAIN PROTEIN 4-LIKE PROTEIN"/>
    <property type="match status" value="1"/>
</dbReference>
<comment type="subcellular location">
    <subcellularLocation>
        <location evidence="1">Nucleus</location>
    </subcellularLocation>
</comment>
<sequence>MDKGLAGSSNEKGARSSGSKALRRKQEVVEDLHGAVEVEGQQSEGTARIEKEQVRQKRSRLSKSPYFRAAGQPLGITIGAKPWVPPKSPHNLIQEKLYRDPWKVLIATIFLNRTTGKAAIPVLWQFLALYPTAQAAIEADTNEIAELLQPLGLHRKRAAIIQKFSEEYLTKEWRYPNELHGIGKYGNDSYRIFCINEWRKVKPNDHMLNKYHDWLKTQNLD</sequence>
<keyword evidence="2" id="KW-0539">Nucleus</keyword>
<evidence type="ECO:0000259" key="4">
    <source>
        <dbReference type="Pfam" id="PF00730"/>
    </source>
</evidence>
<dbReference type="Gene3D" id="1.10.340.30">
    <property type="entry name" value="Hypothetical protein, domain 2"/>
    <property type="match status" value="1"/>
</dbReference>
<gene>
    <name evidence="5" type="ORF">V5799_025046</name>
</gene>
<dbReference type="EMBL" id="JARKHS020019414">
    <property type="protein sequence ID" value="KAK8771709.1"/>
    <property type="molecule type" value="Genomic_DNA"/>
</dbReference>
<dbReference type="GO" id="GO:0006284">
    <property type="term" value="P:base-excision repair"/>
    <property type="evidence" value="ECO:0007669"/>
    <property type="project" value="InterPro"/>
</dbReference>
<evidence type="ECO:0000256" key="1">
    <source>
        <dbReference type="ARBA" id="ARBA00004123"/>
    </source>
</evidence>
<proteinExistence type="predicted"/>
<dbReference type="Proteomes" id="UP001321473">
    <property type="component" value="Unassembled WGS sequence"/>
</dbReference>
<comment type="caution">
    <text evidence="5">The sequence shown here is derived from an EMBL/GenBank/DDBJ whole genome shotgun (WGS) entry which is preliminary data.</text>
</comment>
<feature type="compositionally biased region" description="Basic and acidic residues" evidence="3">
    <location>
        <begin position="24"/>
        <end position="36"/>
    </location>
</feature>
<dbReference type="InterPro" id="IPR011257">
    <property type="entry name" value="DNA_glycosylase"/>
</dbReference>
<reference evidence="5 6" key="1">
    <citation type="journal article" date="2023" name="Arcadia Sci">
        <title>De novo assembly of a long-read Amblyomma americanum tick genome.</title>
        <authorList>
            <person name="Chou S."/>
            <person name="Poskanzer K.E."/>
            <person name="Rollins M."/>
            <person name="Thuy-Boun P.S."/>
        </authorList>
    </citation>
    <scope>NUCLEOTIDE SEQUENCE [LARGE SCALE GENOMIC DNA]</scope>
    <source>
        <strain evidence="5">F_SG_1</strain>
        <tissue evidence="5">Salivary glands</tissue>
    </source>
</reference>
<organism evidence="5 6">
    <name type="scientific">Amblyomma americanum</name>
    <name type="common">Lone star tick</name>
    <dbReference type="NCBI Taxonomy" id="6943"/>
    <lineage>
        <taxon>Eukaryota</taxon>
        <taxon>Metazoa</taxon>
        <taxon>Ecdysozoa</taxon>
        <taxon>Arthropoda</taxon>
        <taxon>Chelicerata</taxon>
        <taxon>Arachnida</taxon>
        <taxon>Acari</taxon>
        <taxon>Parasitiformes</taxon>
        <taxon>Ixodida</taxon>
        <taxon>Ixodoidea</taxon>
        <taxon>Ixodidae</taxon>
        <taxon>Amblyomminae</taxon>
        <taxon>Amblyomma</taxon>
    </lineage>
</organism>
<dbReference type="InterPro" id="IPR003265">
    <property type="entry name" value="HhH-GPD_domain"/>
</dbReference>
<evidence type="ECO:0000256" key="2">
    <source>
        <dbReference type="ARBA" id="ARBA00023242"/>
    </source>
</evidence>
<protein>
    <recommendedName>
        <fullName evidence="4">HhH-GPD domain-containing protein</fullName>
    </recommendedName>
</protein>
<name>A0AAQ4EAE0_AMBAM</name>
<feature type="domain" description="HhH-GPD" evidence="4">
    <location>
        <begin position="106"/>
        <end position="179"/>
    </location>
</feature>
<evidence type="ECO:0000313" key="6">
    <source>
        <dbReference type="Proteomes" id="UP001321473"/>
    </source>
</evidence>
<keyword evidence="6" id="KW-1185">Reference proteome</keyword>
<dbReference type="GO" id="GO:0005634">
    <property type="term" value="C:nucleus"/>
    <property type="evidence" value="ECO:0007669"/>
    <property type="project" value="UniProtKB-SubCell"/>
</dbReference>